<dbReference type="InterPro" id="IPR003675">
    <property type="entry name" value="Rce1/LyrA-like_dom"/>
</dbReference>
<evidence type="ECO:0000313" key="4">
    <source>
        <dbReference type="Proteomes" id="UP000004221"/>
    </source>
</evidence>
<name>I4EDX4_9BACT</name>
<dbReference type="GO" id="GO:0004175">
    <property type="term" value="F:endopeptidase activity"/>
    <property type="evidence" value="ECO:0007669"/>
    <property type="project" value="UniProtKB-ARBA"/>
</dbReference>
<reference evidence="3 4" key="1">
    <citation type="journal article" date="2012" name="ISME J.">
        <title>Nitrification expanded: discovery, physiology and genomics of a nitrite-oxidizing bacterium from the phylum Chloroflexi.</title>
        <authorList>
            <person name="Sorokin D.Y."/>
            <person name="Lucker S."/>
            <person name="Vejmelkova D."/>
            <person name="Kostrikina N.A."/>
            <person name="Kleerebezem R."/>
            <person name="Rijpstra W.I."/>
            <person name="Damste J.S."/>
            <person name="Le Paslier D."/>
            <person name="Muyzer G."/>
            <person name="Wagner M."/>
            <person name="van Loosdrecht M.C."/>
            <person name="Daims H."/>
        </authorList>
    </citation>
    <scope>NUCLEOTIDE SEQUENCE [LARGE SCALE GENOMIC DNA]</scope>
    <source>
        <strain evidence="4">none</strain>
    </source>
</reference>
<evidence type="ECO:0000256" key="1">
    <source>
        <dbReference type="SAM" id="Phobius"/>
    </source>
</evidence>
<feature type="transmembrane region" description="Helical" evidence="1">
    <location>
        <begin position="258"/>
        <end position="275"/>
    </location>
</feature>
<keyword evidence="3" id="KW-0645">Protease</keyword>
<keyword evidence="1" id="KW-1133">Transmembrane helix</keyword>
<accession>I4EDX4</accession>
<feature type="transmembrane region" description="Helical" evidence="1">
    <location>
        <begin position="145"/>
        <end position="167"/>
    </location>
</feature>
<feature type="transmembrane region" description="Helical" evidence="1">
    <location>
        <begin position="49"/>
        <end position="66"/>
    </location>
</feature>
<gene>
    <name evidence="3" type="ORF">NITHO_1650005</name>
</gene>
<feature type="transmembrane region" description="Helical" evidence="1">
    <location>
        <begin position="235"/>
        <end position="251"/>
    </location>
</feature>
<feature type="transmembrane region" description="Helical" evidence="1">
    <location>
        <begin position="21"/>
        <end position="43"/>
    </location>
</feature>
<feature type="transmembrane region" description="Helical" evidence="1">
    <location>
        <begin position="113"/>
        <end position="133"/>
    </location>
</feature>
<sequence>MELGMDKGRVLEGTHAGGISSPAVIVTTYIAAIAGAEAATVFLGTVPGMIGHGIVLMLLLSHYIVLSPASSRDDSQLAGAAQLGQALPVLSLFPLLRILSLALPISFIPEIHWHALVGVPLLIAIALTARLLGWSPSDAGLNSRAWPWQLLIALTGIPLSFAAYVAMGPAPLTPPLTTRDTLIGAIILIIFSGAIEEILFRGLLQRVTTEIFGTWGIAWASVLFAVMYLGSHSAPVVAIMGLIGLFFGWCVERTGSTWGVILAHGIMLIGIYYALPYLGIAS</sequence>
<evidence type="ECO:0000259" key="2">
    <source>
        <dbReference type="Pfam" id="PF02517"/>
    </source>
</evidence>
<protein>
    <submittedName>
        <fullName evidence="3">Putative CAAX amino terminal protease family protein</fullName>
    </submittedName>
</protein>
<keyword evidence="4" id="KW-1185">Reference proteome</keyword>
<feature type="transmembrane region" description="Helical" evidence="1">
    <location>
        <begin position="87"/>
        <end position="107"/>
    </location>
</feature>
<dbReference type="Proteomes" id="UP000004221">
    <property type="component" value="Unassembled WGS sequence"/>
</dbReference>
<feature type="transmembrane region" description="Helical" evidence="1">
    <location>
        <begin position="212"/>
        <end position="229"/>
    </location>
</feature>
<keyword evidence="1" id="KW-0812">Transmembrane</keyword>
<feature type="domain" description="CAAX prenyl protease 2/Lysostaphin resistance protein A-like" evidence="2">
    <location>
        <begin position="181"/>
        <end position="267"/>
    </location>
</feature>
<keyword evidence="1" id="KW-0472">Membrane</keyword>
<comment type="caution">
    <text evidence="3">The sequence shown here is derived from an EMBL/GenBank/DDBJ whole genome shotgun (WGS) entry which is preliminary data.</text>
</comment>
<dbReference type="GO" id="GO:0080120">
    <property type="term" value="P:CAAX-box protein maturation"/>
    <property type="evidence" value="ECO:0007669"/>
    <property type="project" value="UniProtKB-ARBA"/>
</dbReference>
<dbReference type="AlphaFoldDB" id="I4EDX4"/>
<proteinExistence type="predicted"/>
<dbReference type="Pfam" id="PF02517">
    <property type="entry name" value="Rce1-like"/>
    <property type="match status" value="1"/>
</dbReference>
<feature type="transmembrane region" description="Helical" evidence="1">
    <location>
        <begin position="182"/>
        <end position="200"/>
    </location>
</feature>
<dbReference type="EMBL" id="CAGS01000074">
    <property type="protein sequence ID" value="CCF82886.1"/>
    <property type="molecule type" value="Genomic_DNA"/>
</dbReference>
<evidence type="ECO:0000313" key="3">
    <source>
        <dbReference type="EMBL" id="CCF82886.1"/>
    </source>
</evidence>
<dbReference type="GO" id="GO:0006508">
    <property type="term" value="P:proteolysis"/>
    <property type="evidence" value="ECO:0007669"/>
    <property type="project" value="UniProtKB-KW"/>
</dbReference>
<keyword evidence="3" id="KW-0378">Hydrolase</keyword>
<organism evidence="3 4">
    <name type="scientific">Nitrolancea hollandica Lb</name>
    <dbReference type="NCBI Taxonomy" id="1129897"/>
    <lineage>
        <taxon>Bacteria</taxon>
        <taxon>Pseudomonadati</taxon>
        <taxon>Thermomicrobiota</taxon>
        <taxon>Thermomicrobia</taxon>
        <taxon>Sphaerobacterales</taxon>
        <taxon>Sphaerobacterineae</taxon>
        <taxon>Sphaerobacteraceae</taxon>
        <taxon>Nitrolancea</taxon>
    </lineage>
</organism>